<evidence type="ECO:0000256" key="1">
    <source>
        <dbReference type="SAM" id="SignalP"/>
    </source>
</evidence>
<dbReference type="InterPro" id="IPR051702">
    <property type="entry name" value="SH3_domain_YSC84-like"/>
</dbReference>
<dbReference type="KEGG" id="cyn:Cyan7425_1450"/>
<proteinExistence type="predicted"/>
<dbReference type="OrthoDB" id="9782434at2"/>
<reference evidence="3" key="1">
    <citation type="submission" date="2009-01" db="EMBL/GenBank/DDBJ databases">
        <title>Complete sequence of chromosome Cyanothece sp. PCC 7425.</title>
        <authorList>
            <consortium name="US DOE Joint Genome Institute"/>
            <person name="Lucas S."/>
            <person name="Copeland A."/>
            <person name="Lapidus A."/>
            <person name="Glavina del Rio T."/>
            <person name="Dalin E."/>
            <person name="Tice H."/>
            <person name="Bruce D."/>
            <person name="Goodwin L."/>
            <person name="Pitluck S."/>
            <person name="Sims D."/>
            <person name="Meineke L."/>
            <person name="Brettin T."/>
            <person name="Detter J.C."/>
            <person name="Han C."/>
            <person name="Larimer F."/>
            <person name="Land M."/>
            <person name="Hauser L."/>
            <person name="Kyrpides N."/>
            <person name="Ovchinnikova G."/>
            <person name="Liberton M."/>
            <person name="Stoeckel J."/>
            <person name="Banerjee A."/>
            <person name="Singh A."/>
            <person name="Page L."/>
            <person name="Sato H."/>
            <person name="Zhao L."/>
            <person name="Sherman L."/>
            <person name="Pakrasi H."/>
            <person name="Richardson P."/>
        </authorList>
    </citation>
    <scope>NUCLEOTIDE SEQUENCE</scope>
    <source>
        <strain evidence="3">PCC 7425</strain>
    </source>
</reference>
<dbReference type="Pfam" id="PF04366">
    <property type="entry name" value="Ysc84"/>
    <property type="match status" value="1"/>
</dbReference>
<dbReference type="AlphaFoldDB" id="B8HPG0"/>
<feature type="signal peptide" evidence="1">
    <location>
        <begin position="1"/>
        <end position="25"/>
    </location>
</feature>
<keyword evidence="1" id="KW-0732">Signal</keyword>
<dbReference type="eggNOG" id="COG2930">
    <property type="taxonomic scope" value="Bacteria"/>
</dbReference>
<dbReference type="PANTHER" id="PTHR15629">
    <property type="entry name" value="SH3YL1 PROTEIN"/>
    <property type="match status" value="1"/>
</dbReference>
<evidence type="ECO:0000313" key="3">
    <source>
        <dbReference type="EMBL" id="ACL43821.1"/>
    </source>
</evidence>
<name>B8HPG0_CYAP4</name>
<dbReference type="InterPro" id="IPR007461">
    <property type="entry name" value="Ysc84_actin-binding"/>
</dbReference>
<protein>
    <recommendedName>
        <fullName evidence="2">Ysc84 actin-binding domain-containing protein</fullName>
    </recommendedName>
</protein>
<accession>B8HPG0</accession>
<evidence type="ECO:0000259" key="2">
    <source>
        <dbReference type="Pfam" id="PF04366"/>
    </source>
</evidence>
<organism evidence="3">
    <name type="scientific">Cyanothece sp. (strain PCC 7425 / ATCC 29141)</name>
    <dbReference type="NCBI Taxonomy" id="395961"/>
    <lineage>
        <taxon>Bacteria</taxon>
        <taxon>Bacillati</taxon>
        <taxon>Cyanobacteriota</taxon>
        <taxon>Cyanophyceae</taxon>
        <taxon>Gomontiellales</taxon>
        <taxon>Cyanothecaceae</taxon>
        <taxon>Cyanothece</taxon>
    </lineage>
</organism>
<dbReference type="EMBL" id="CP001344">
    <property type="protein sequence ID" value="ACL43821.1"/>
    <property type="molecule type" value="Genomic_DNA"/>
</dbReference>
<gene>
    <name evidence="3" type="ordered locus">Cyan7425_1450</name>
</gene>
<dbReference type="HOGENOM" id="CLU_015320_4_1_3"/>
<dbReference type="PANTHER" id="PTHR15629:SF2">
    <property type="entry name" value="SH3 DOMAIN-CONTAINING YSC84-LIKE PROTEIN 1"/>
    <property type="match status" value="1"/>
</dbReference>
<dbReference type="CDD" id="cd11524">
    <property type="entry name" value="SYLF"/>
    <property type="match status" value="1"/>
</dbReference>
<dbReference type="STRING" id="395961.Cyan7425_1450"/>
<feature type="chain" id="PRO_5002871103" description="Ysc84 actin-binding domain-containing protein" evidence="1">
    <location>
        <begin position="26"/>
        <end position="230"/>
    </location>
</feature>
<dbReference type="GO" id="GO:0035091">
    <property type="term" value="F:phosphatidylinositol binding"/>
    <property type="evidence" value="ECO:0007669"/>
    <property type="project" value="TreeGrafter"/>
</dbReference>
<feature type="domain" description="Ysc84 actin-binding" evidence="2">
    <location>
        <begin position="104"/>
        <end position="225"/>
    </location>
</feature>
<sequence length="230" mass="24023">MNFRPFAFIPVTAIVVVTVAQPLLASQQAAIESVQNANQLFVSEMSNPQTRIPHYVLKNALGIAIIPNVMKAGFIVGGTRGTGVLVVRGSKGLWSNPAFVTLTAGSVGFQLGAQSSDAIIIFNTKNSLEKALTQDFSIGGSVTATGGPEGVTPVSGSSTIPDVYTYVRNQQGLFAGVSLQGTKLAISGDRNAEFYGQPTVTTQQILTTNLPAPPVAAQLRGSLNKLAPHK</sequence>